<proteinExistence type="predicted"/>
<dbReference type="OrthoDB" id="1376257at2"/>
<name>A0A2W1KKQ0_ACIFR</name>
<accession>A0A2W1KKQ0</accession>
<dbReference type="GeneID" id="65281228"/>
<dbReference type="EMBL" id="QKQP01000012">
    <property type="protein sequence ID" value="PZD79897.1"/>
    <property type="molecule type" value="Genomic_DNA"/>
</dbReference>
<reference evidence="1 2" key="1">
    <citation type="submission" date="2018-06" db="EMBL/GenBank/DDBJ databases">
        <title>Draft sequence of Acidithiobacillus ferrooxidans CCM 4253.</title>
        <authorList>
            <person name="Moya-Beltran A."/>
            <person name="Castro M."/>
            <person name="Covarrubias P.C."/>
            <person name="Issotta F."/>
            <person name="Janiczek O."/>
            <person name="Mandl M."/>
            <person name="Kucera J."/>
            <person name="Quatrini R."/>
        </authorList>
    </citation>
    <scope>NUCLEOTIDE SEQUENCE [LARGE SCALE GENOMIC DNA]</scope>
    <source>
        <strain evidence="1 2">CCM 4253</strain>
    </source>
</reference>
<comment type="caution">
    <text evidence="1">The sequence shown here is derived from an EMBL/GenBank/DDBJ whole genome shotgun (WGS) entry which is preliminary data.</text>
</comment>
<dbReference type="Proteomes" id="UP000248886">
    <property type="component" value="Unassembled WGS sequence"/>
</dbReference>
<evidence type="ECO:0000313" key="1">
    <source>
        <dbReference type="EMBL" id="PZD79897.1"/>
    </source>
</evidence>
<organism evidence="1 2">
    <name type="scientific">Acidithiobacillus ferrooxidans</name>
    <name type="common">Thiobacillus ferrooxidans</name>
    <dbReference type="NCBI Taxonomy" id="920"/>
    <lineage>
        <taxon>Bacteria</taxon>
        <taxon>Pseudomonadati</taxon>
        <taxon>Pseudomonadota</taxon>
        <taxon>Acidithiobacillia</taxon>
        <taxon>Acidithiobacillales</taxon>
        <taxon>Acidithiobacillaceae</taxon>
        <taxon>Acidithiobacillus</taxon>
    </lineage>
</organism>
<dbReference type="RefSeq" id="WP_012607314.1">
    <property type="nucleotide sequence ID" value="NZ_AP025160.1"/>
</dbReference>
<dbReference type="AlphaFoldDB" id="A0A2W1KKQ0"/>
<protein>
    <submittedName>
        <fullName evidence="1">Uncharacterized protein</fullName>
    </submittedName>
</protein>
<evidence type="ECO:0000313" key="2">
    <source>
        <dbReference type="Proteomes" id="UP000248886"/>
    </source>
</evidence>
<sequence length="119" mass="12970">MIGFSIVMEAHPVGDDENRSQKAIPAAVKAMVVDTLGGRVQVSWDPESAATPFGQLVFFAEFLEVSGLFDAWVEECPLIYNSPNAPKKRDVLGTWNLSILAGHRRYAHVTALRSDGVSP</sequence>
<gene>
    <name evidence="1" type="ORF">DN052_15335</name>
</gene>